<keyword evidence="1" id="KW-0732">Signal</keyword>
<dbReference type="OrthoDB" id="4325857at2"/>
<name>A0A5Q6S0Q5_9ACTN</name>
<accession>A0A5Q6S0Q5</accession>
<evidence type="ECO:0008006" key="4">
    <source>
        <dbReference type="Google" id="ProtNLM"/>
    </source>
</evidence>
<evidence type="ECO:0000256" key="1">
    <source>
        <dbReference type="SAM" id="SignalP"/>
    </source>
</evidence>
<dbReference type="RefSeq" id="WP_149769440.1">
    <property type="nucleotide sequence ID" value="NZ_VDFQ02000002.1"/>
</dbReference>
<sequence length="136" mass="14831">MRARRAVRVVVATLLLLLATSIATPQRASAMYIDENPGYGPIGSGLQFADCPWGYACVWEGLHVIGNPPTEHRYYHYGAYSFVAEYGDHVVWNHQTGGAKVMLCLGYNGTNCLVVLRAGQAFHGSLTPFNSIKLTA</sequence>
<comment type="caution">
    <text evidence="2">The sequence shown here is derived from an EMBL/GenBank/DDBJ whole genome shotgun (WGS) entry which is preliminary data.</text>
</comment>
<proteinExistence type="predicted"/>
<gene>
    <name evidence="2" type="ORF">FE697_010235</name>
</gene>
<organism evidence="2 3">
    <name type="scientific">Mumia zhuanghuii</name>
    <dbReference type="NCBI Taxonomy" id="2585211"/>
    <lineage>
        <taxon>Bacteria</taxon>
        <taxon>Bacillati</taxon>
        <taxon>Actinomycetota</taxon>
        <taxon>Actinomycetes</taxon>
        <taxon>Propionibacteriales</taxon>
        <taxon>Nocardioidaceae</taxon>
        <taxon>Mumia</taxon>
    </lineage>
</organism>
<dbReference type="Proteomes" id="UP000307768">
    <property type="component" value="Unassembled WGS sequence"/>
</dbReference>
<dbReference type="AlphaFoldDB" id="A0A5Q6S0Q5"/>
<feature type="chain" id="PRO_5024357923" description="Peptidase inhibitor family I36" evidence="1">
    <location>
        <begin position="31"/>
        <end position="136"/>
    </location>
</feature>
<dbReference type="EMBL" id="VDFQ02000002">
    <property type="protein sequence ID" value="KAA1423921.1"/>
    <property type="molecule type" value="Genomic_DNA"/>
</dbReference>
<reference evidence="2 3" key="1">
    <citation type="submission" date="2019-09" db="EMBL/GenBank/DDBJ databases">
        <title>Mumia zhuanghuii sp. nov. isolated from the intestinal contents of plateau pika (Ochotona curzoniae) in the Qinghai-Tibet plateau of China.</title>
        <authorList>
            <person name="Tian Z."/>
        </authorList>
    </citation>
    <scope>NUCLEOTIDE SEQUENCE [LARGE SCALE GENOMIC DNA]</scope>
    <source>
        <strain evidence="3">350</strain>
    </source>
</reference>
<evidence type="ECO:0000313" key="3">
    <source>
        <dbReference type="Proteomes" id="UP000307768"/>
    </source>
</evidence>
<protein>
    <recommendedName>
        <fullName evidence="4">Peptidase inhibitor family I36</fullName>
    </recommendedName>
</protein>
<feature type="signal peptide" evidence="1">
    <location>
        <begin position="1"/>
        <end position="30"/>
    </location>
</feature>
<evidence type="ECO:0000313" key="2">
    <source>
        <dbReference type="EMBL" id="KAA1423921.1"/>
    </source>
</evidence>